<dbReference type="OrthoDB" id="1496333at2"/>
<sequence length="127" mass="14286">MRFLWQEWAFVLESDREPDSAREYAELIAANAENDAFLRCLAACAEQRRNVSHQPGINYAPKIFAGMPEAKGTKKLAFARAMERLLHTKKIELDCVLWAGDNRHPKRGIRLAGESVEPTGEPPAPEP</sequence>
<gene>
    <name evidence="2" type="ORF">EOE18_14675</name>
</gene>
<protein>
    <submittedName>
        <fullName evidence="2">Uncharacterized protein</fullName>
    </submittedName>
</protein>
<dbReference type="Proteomes" id="UP000282837">
    <property type="component" value="Unassembled WGS sequence"/>
</dbReference>
<proteinExistence type="predicted"/>
<dbReference type="RefSeq" id="WP_127710846.1">
    <property type="nucleotide sequence ID" value="NZ_SACO01000012.1"/>
</dbReference>
<accession>A0A3S2VBS2</accession>
<reference evidence="2 3" key="1">
    <citation type="submission" date="2019-01" db="EMBL/GenBank/DDBJ databases">
        <authorList>
            <person name="Chen W.-M."/>
        </authorList>
    </citation>
    <scope>NUCLEOTIDE SEQUENCE [LARGE SCALE GENOMIC DNA]</scope>
    <source>
        <strain evidence="2 3">FSY-9</strain>
    </source>
</reference>
<comment type="caution">
    <text evidence="2">The sequence shown here is derived from an EMBL/GenBank/DDBJ whole genome shotgun (WGS) entry which is preliminary data.</text>
</comment>
<name>A0A3S2VBS2_9SPHN</name>
<evidence type="ECO:0000256" key="1">
    <source>
        <dbReference type="SAM" id="MobiDB-lite"/>
    </source>
</evidence>
<organism evidence="2 3">
    <name type="scientific">Novosphingobium umbonatum</name>
    <dbReference type="NCBI Taxonomy" id="1908524"/>
    <lineage>
        <taxon>Bacteria</taxon>
        <taxon>Pseudomonadati</taxon>
        <taxon>Pseudomonadota</taxon>
        <taxon>Alphaproteobacteria</taxon>
        <taxon>Sphingomonadales</taxon>
        <taxon>Sphingomonadaceae</taxon>
        <taxon>Novosphingobium</taxon>
    </lineage>
</organism>
<dbReference type="EMBL" id="SACO01000012">
    <property type="protein sequence ID" value="RVU03813.1"/>
    <property type="molecule type" value="Genomic_DNA"/>
</dbReference>
<evidence type="ECO:0000313" key="3">
    <source>
        <dbReference type="Proteomes" id="UP000282837"/>
    </source>
</evidence>
<keyword evidence="3" id="KW-1185">Reference proteome</keyword>
<evidence type="ECO:0000313" key="2">
    <source>
        <dbReference type="EMBL" id="RVU03813.1"/>
    </source>
</evidence>
<dbReference type="AlphaFoldDB" id="A0A3S2VBS2"/>
<feature type="region of interest" description="Disordered" evidence="1">
    <location>
        <begin position="108"/>
        <end position="127"/>
    </location>
</feature>